<dbReference type="AlphaFoldDB" id="A0A7C3J7C1"/>
<keyword evidence="1" id="KW-0732">Signal</keyword>
<dbReference type="InterPro" id="IPR032812">
    <property type="entry name" value="SbsA_Ig"/>
</dbReference>
<dbReference type="InterPro" id="IPR014755">
    <property type="entry name" value="Cu-Rt/internalin_Ig-like"/>
</dbReference>
<protein>
    <recommendedName>
        <fullName evidence="2">SbsA Ig-like domain-containing protein</fullName>
    </recommendedName>
</protein>
<dbReference type="Pfam" id="PF13205">
    <property type="entry name" value="Big_5"/>
    <property type="match status" value="1"/>
</dbReference>
<dbReference type="PROSITE" id="PS51257">
    <property type="entry name" value="PROKAR_LIPOPROTEIN"/>
    <property type="match status" value="1"/>
</dbReference>
<dbReference type="Gene3D" id="2.60.40.1220">
    <property type="match status" value="1"/>
</dbReference>
<evidence type="ECO:0000259" key="2">
    <source>
        <dbReference type="Pfam" id="PF13205"/>
    </source>
</evidence>
<proteinExistence type="predicted"/>
<name>A0A7C3J7C1_UNCW3</name>
<dbReference type="EMBL" id="DSTT01000006">
    <property type="protein sequence ID" value="HFK24332.1"/>
    <property type="molecule type" value="Genomic_DNA"/>
</dbReference>
<accession>A0A7C3J7C1</accession>
<organism evidence="3">
    <name type="scientific">candidate division WOR-3 bacterium</name>
    <dbReference type="NCBI Taxonomy" id="2052148"/>
    <lineage>
        <taxon>Bacteria</taxon>
        <taxon>Bacteria division WOR-3</taxon>
    </lineage>
</organism>
<evidence type="ECO:0000256" key="1">
    <source>
        <dbReference type="ARBA" id="ARBA00022729"/>
    </source>
</evidence>
<gene>
    <name evidence="3" type="ORF">ENS15_06785</name>
</gene>
<comment type="caution">
    <text evidence="3">The sequence shown here is derived from an EMBL/GenBank/DDBJ whole genome shotgun (WGS) entry which is preliminary data.</text>
</comment>
<reference evidence="3" key="1">
    <citation type="journal article" date="2020" name="mSystems">
        <title>Genome- and Community-Level Interaction Insights into Carbon Utilization and Element Cycling Functions of Hydrothermarchaeota in Hydrothermal Sediment.</title>
        <authorList>
            <person name="Zhou Z."/>
            <person name="Liu Y."/>
            <person name="Xu W."/>
            <person name="Pan J."/>
            <person name="Luo Z.H."/>
            <person name="Li M."/>
        </authorList>
    </citation>
    <scope>NUCLEOTIDE SEQUENCE [LARGE SCALE GENOMIC DNA]</scope>
    <source>
        <strain evidence="3">SpSt-464</strain>
    </source>
</reference>
<feature type="domain" description="SbsA Ig-like" evidence="2">
    <location>
        <begin position="65"/>
        <end position="139"/>
    </location>
</feature>
<sequence length="430" mass="48058">MKKFIPILIFILILAGCTFKPYESTDIKNDLELSTSGKNILEITDLVPSNYGSINDIDPSTGDVEGVIYVYFNDYLLNSTVTTSNFVLSENSSSGDVSNINVVYEPDFKRVKITATFADNATYTLTIKNGVKSTSNSFLDGNGNSIDDGTPYDDVIYQFSTGTGTDFVDYTNPIVLGVFPEEGNTSINTHFYVDFSELAESSKVVNSTKLYKINDDGSRSELDIELVGYSYIWWWGVYEAEFQPKNGDPLAERRFYQIEVTCSTITDSAGNKALPYFDNVYKPVIKNYVSTFLTESTGSDDDRPPKVNGVNIGYGSPMITIRFNDNMDITKLTTNNIKVFAYVNGNYTYIPGSISISPDTTEVEYSLINLDWNNTSSVYLYVSKEVTDNSDKKWKLDTNDNGIGGESYDPNRVSAWSDFSGSDDYYKQVW</sequence>
<evidence type="ECO:0000313" key="3">
    <source>
        <dbReference type="EMBL" id="HFK24332.1"/>
    </source>
</evidence>